<keyword evidence="7" id="KW-1185">Reference proteome</keyword>
<dbReference type="InterPro" id="IPR007792">
    <property type="entry name" value="T4SS_VirB3/TrbD/AvhB"/>
</dbReference>
<organism evidence="6 7">
    <name type="scientific">Azotobacter chroococcum NCIMB 8003</name>
    <dbReference type="NCBI Taxonomy" id="1328314"/>
    <lineage>
        <taxon>Bacteria</taxon>
        <taxon>Pseudomonadati</taxon>
        <taxon>Pseudomonadota</taxon>
        <taxon>Gammaproteobacteria</taxon>
        <taxon>Pseudomonadales</taxon>
        <taxon>Pseudomonadaceae</taxon>
        <taxon>Azotobacter</taxon>
    </lineage>
</organism>
<protein>
    <submittedName>
        <fullName evidence="6">Conjugal transfer protein TrbD</fullName>
    </submittedName>
</protein>
<dbReference type="HOGENOM" id="CLU_173974_1_0_6"/>
<sequence>MALRTIPIRRAGNRDNLFMGGDRELVMFSGLLAFALIFSAQELRATVVGFVLWFGSLFVLRIMAKSDPKLRFVYLRHRRYKSFYPARSTPFRDNTTSQGNQYK</sequence>
<evidence type="ECO:0000256" key="1">
    <source>
        <dbReference type="ARBA" id="ARBA00004370"/>
    </source>
</evidence>
<evidence type="ECO:0000256" key="4">
    <source>
        <dbReference type="ARBA" id="ARBA00023136"/>
    </source>
</evidence>
<keyword evidence="3 5" id="KW-1133">Transmembrane helix</keyword>
<dbReference type="NCBIfam" id="NF010395">
    <property type="entry name" value="PRK13823.1"/>
    <property type="match status" value="1"/>
</dbReference>
<reference evidence="6 7" key="1">
    <citation type="journal article" date="2015" name="PLoS ONE">
        <title>Azotobacter Genomes: The Genome of Azotobacter chroococcum NCIMB 8003 (ATCC 4412).</title>
        <authorList>
            <person name="Robson R.L."/>
            <person name="Jones R."/>
            <person name="Robson R.M."/>
            <person name="Schwartz A."/>
            <person name="Richardson T.H."/>
        </authorList>
    </citation>
    <scope>NUCLEOTIDE SEQUENCE [LARGE SCALE GENOMIC DNA]</scope>
    <source>
        <strain evidence="6 7">NCIMB 8003</strain>
        <plasmid evidence="7">Plasmid pAcX50c</plasmid>
    </source>
</reference>
<accession>A0A0C4WS89</accession>
<geneLocation type="plasmid" evidence="6 7">
    <name>pAcX50c</name>
</geneLocation>
<keyword evidence="2 5" id="KW-0812">Transmembrane</keyword>
<comment type="subcellular location">
    <subcellularLocation>
        <location evidence="1">Membrane</location>
    </subcellularLocation>
</comment>
<evidence type="ECO:0000256" key="5">
    <source>
        <dbReference type="SAM" id="Phobius"/>
    </source>
</evidence>
<feature type="transmembrane region" description="Helical" evidence="5">
    <location>
        <begin position="46"/>
        <end position="64"/>
    </location>
</feature>
<name>A0A0C4WS89_9GAMM</name>
<dbReference type="InterPro" id="IPR016704">
    <property type="entry name" value="Conjugal_tfr_TrbD"/>
</dbReference>
<dbReference type="Pfam" id="PF05101">
    <property type="entry name" value="VirB3"/>
    <property type="match status" value="1"/>
</dbReference>
<dbReference type="RefSeq" id="WP_040107099.1">
    <property type="nucleotide sequence ID" value="NZ_CP010418.1"/>
</dbReference>
<evidence type="ECO:0000313" key="6">
    <source>
        <dbReference type="EMBL" id="AJE23534.1"/>
    </source>
</evidence>
<feature type="transmembrane region" description="Helical" evidence="5">
    <location>
        <begin position="21"/>
        <end position="40"/>
    </location>
</feature>
<keyword evidence="4 5" id="KW-0472">Membrane</keyword>
<keyword evidence="6" id="KW-0614">Plasmid</keyword>
<evidence type="ECO:0000313" key="7">
    <source>
        <dbReference type="Proteomes" id="UP000068210"/>
    </source>
</evidence>
<dbReference type="Proteomes" id="UP000068210">
    <property type="component" value="Plasmid pAcX50c"/>
</dbReference>
<dbReference type="AlphaFoldDB" id="A0A0C4WS89"/>
<evidence type="ECO:0000256" key="2">
    <source>
        <dbReference type="ARBA" id="ARBA00022692"/>
    </source>
</evidence>
<dbReference type="EMBL" id="CP010418">
    <property type="protein sequence ID" value="AJE23534.1"/>
    <property type="molecule type" value="Genomic_DNA"/>
</dbReference>
<evidence type="ECO:0000256" key="3">
    <source>
        <dbReference type="ARBA" id="ARBA00022989"/>
    </source>
</evidence>
<dbReference type="KEGG" id="acx:Achr_c530"/>
<dbReference type="GO" id="GO:0016020">
    <property type="term" value="C:membrane"/>
    <property type="evidence" value="ECO:0007669"/>
    <property type="project" value="UniProtKB-SubCell"/>
</dbReference>
<dbReference type="PIRSF" id="PIRSF017854">
    <property type="entry name" value="T4SS_TrbD"/>
    <property type="match status" value="1"/>
</dbReference>
<proteinExistence type="predicted"/>
<gene>
    <name evidence="6" type="primary">trbD</name>
    <name evidence="6" type="ORF">Achr_c530</name>
</gene>